<dbReference type="InterPro" id="IPR014760">
    <property type="entry name" value="Serum_albumin_N"/>
</dbReference>
<feature type="domain" description="Albumin" evidence="20">
    <location>
        <begin position="373"/>
        <end position="570"/>
    </location>
</feature>
<evidence type="ECO:0000256" key="4">
    <source>
        <dbReference type="ARBA" id="ARBA00022553"/>
    </source>
</evidence>
<dbReference type="GO" id="GO:0046872">
    <property type="term" value="F:metal ion binding"/>
    <property type="evidence" value="ECO:0007669"/>
    <property type="project" value="UniProtKB-KW"/>
</dbReference>
<comment type="subcellular location">
    <subcellularLocation>
        <location evidence="1">Secreted</location>
    </subcellularLocation>
</comment>
<dbReference type="GO" id="GO:0015723">
    <property type="term" value="P:bilirubin transport"/>
    <property type="evidence" value="ECO:0007669"/>
    <property type="project" value="Ensembl"/>
</dbReference>
<feature type="binding site" evidence="15">
    <location>
        <position position="256"/>
    </location>
    <ligand>
        <name>Zn(2+)</name>
        <dbReference type="ChEBI" id="CHEBI:29105"/>
    </ligand>
</feature>
<keyword evidence="3" id="KW-0964">Secreted</keyword>
<dbReference type="GeneTree" id="ENSGT00390000000113"/>
<dbReference type="PRINTS" id="PR00802">
    <property type="entry name" value="SERUMALBUMIN"/>
</dbReference>
<dbReference type="PROSITE" id="PS51438">
    <property type="entry name" value="ALBUMIN_2"/>
    <property type="match status" value="3"/>
</dbReference>
<keyword evidence="12" id="KW-0446">Lipid-binding</keyword>
<feature type="disulfide bond" evidence="16">
    <location>
        <begin position="207"/>
        <end position="253"/>
    </location>
</feature>
<evidence type="ECO:0000256" key="1">
    <source>
        <dbReference type="ARBA" id="ARBA00004613"/>
    </source>
</evidence>
<dbReference type="OMA" id="ADPHACY"/>
<dbReference type="Gene3D" id="1.10.246.10">
    <property type="match status" value="6"/>
</dbReference>
<dbReference type="GO" id="GO:0005504">
    <property type="term" value="F:fatty acid binding"/>
    <property type="evidence" value="ECO:0007669"/>
    <property type="project" value="Ensembl"/>
</dbReference>
<dbReference type="Pfam" id="PF00273">
    <property type="entry name" value="Serum_albumin"/>
    <property type="match status" value="3"/>
</dbReference>
<feature type="domain" description="Albumin" evidence="20">
    <location>
        <begin position="19"/>
        <end position="193"/>
    </location>
</feature>
<feature type="disulfide bond" evidence="16">
    <location>
        <begin position="353"/>
        <end position="362"/>
    </location>
</feature>
<evidence type="ECO:0000313" key="22">
    <source>
        <dbReference type="Proteomes" id="UP000233180"/>
    </source>
</evidence>
<protein>
    <recommendedName>
        <fullName evidence="14">Albumin</fullName>
    </recommendedName>
</protein>
<dbReference type="Proteomes" id="UP000233180">
    <property type="component" value="Unassembled WGS sequence"/>
</dbReference>
<accession>A0A2K6MJ29</accession>
<dbReference type="Ensembl" id="ENSRBIT00000059730.1">
    <property type="protein sequence ID" value="ENSRBIP00000035732.1"/>
    <property type="gene ID" value="ENSRBIG00000041494.1"/>
</dbReference>
<reference evidence="21" key="2">
    <citation type="submission" date="2025-08" db="UniProtKB">
        <authorList>
            <consortium name="Ensembl"/>
        </authorList>
    </citation>
    <scope>IDENTIFICATION</scope>
</reference>
<evidence type="ECO:0000256" key="5">
    <source>
        <dbReference type="ARBA" id="ARBA00022685"/>
    </source>
</evidence>
<reference evidence="21 22" key="1">
    <citation type="submission" date="2016-06" db="EMBL/GenBank/DDBJ databases">
        <title>Genome of Rhinopithecus bieti.</title>
        <authorList>
            <person name="Wu"/>
            <person name="C.-I. and Zhang"/>
            <person name="Y."/>
        </authorList>
    </citation>
    <scope>NUCLEOTIDE SEQUENCE</scope>
</reference>
<evidence type="ECO:0000313" key="21">
    <source>
        <dbReference type="Ensembl" id="ENSRBIP00000035732.1"/>
    </source>
</evidence>
<dbReference type="FunFam" id="1.10.246.10:FF:000003">
    <property type="entry name" value="Serum albumin"/>
    <property type="match status" value="1"/>
</dbReference>
<dbReference type="GO" id="GO:0140272">
    <property type="term" value="F:exogenous protein binding"/>
    <property type="evidence" value="ECO:0007669"/>
    <property type="project" value="Ensembl"/>
</dbReference>
<gene>
    <name evidence="21" type="primary">ALB</name>
</gene>
<keyword evidence="7 19" id="KW-0732">Signal</keyword>
<dbReference type="SMART" id="SM00103">
    <property type="entry name" value="ALBUMIN"/>
    <property type="match status" value="3"/>
</dbReference>
<dbReference type="InterPro" id="IPR020858">
    <property type="entry name" value="Serum_albumin-like"/>
</dbReference>
<dbReference type="SUPFAM" id="SSF48552">
    <property type="entry name" value="Serum albumin-like"/>
    <property type="match status" value="3"/>
</dbReference>
<feature type="binding site" evidence="15">
    <location>
        <position position="259"/>
    </location>
    <ligand>
        <name>Ca(2+)</name>
        <dbReference type="ChEBI" id="CHEBI:29108"/>
        <label>1</label>
    </ligand>
</feature>
<dbReference type="FunFam" id="1.10.246.10:FF:000001">
    <property type="entry name" value="Serum albumin"/>
    <property type="match status" value="2"/>
</dbReference>
<dbReference type="GO" id="GO:1903981">
    <property type="term" value="F:enterobactin binding"/>
    <property type="evidence" value="ECO:0007669"/>
    <property type="project" value="Ensembl"/>
</dbReference>
<feature type="binding site" evidence="15">
    <location>
        <position position="256"/>
    </location>
    <ligand>
        <name>Ca(2+)</name>
        <dbReference type="ChEBI" id="CHEBI:29108"/>
        <label>1</label>
    </ligand>
</feature>
<reference evidence="21" key="3">
    <citation type="submission" date="2025-09" db="UniProtKB">
        <authorList>
            <consortium name="Ensembl"/>
        </authorList>
    </citation>
    <scope>IDENTIFICATION</scope>
</reference>
<evidence type="ECO:0000256" key="7">
    <source>
        <dbReference type="ARBA" id="ARBA00022729"/>
    </source>
</evidence>
<feature type="binding site" evidence="17">
    <location>
        <position position="247"/>
    </location>
    <ligand>
        <name>(4Z,15Z)-bilirubin IXalpha</name>
        <dbReference type="ChEBI" id="CHEBI:57977"/>
    </ligand>
</feature>
<dbReference type="GO" id="GO:0032991">
    <property type="term" value="C:protein-containing complex"/>
    <property type="evidence" value="ECO:0007669"/>
    <property type="project" value="Ensembl"/>
</dbReference>
<keyword evidence="22" id="KW-1185">Reference proteome</keyword>
<dbReference type="GO" id="GO:0051902">
    <property type="term" value="P:negative regulation of mitochondrial depolarization"/>
    <property type="evidence" value="ECO:0007669"/>
    <property type="project" value="Ensembl"/>
</dbReference>
<dbReference type="GO" id="GO:0072732">
    <property type="term" value="P:cellular response to calcium ion starvation"/>
    <property type="evidence" value="ECO:0007669"/>
    <property type="project" value="Ensembl"/>
</dbReference>
<evidence type="ECO:0000256" key="14">
    <source>
        <dbReference type="ARBA" id="ARBA00039343"/>
    </source>
</evidence>
<feature type="disulfide bond" evidence="16">
    <location>
        <begin position="137"/>
        <end position="176"/>
    </location>
</feature>
<feature type="disulfide bond" evidence="16">
    <location>
        <begin position="454"/>
        <end position="470"/>
    </location>
</feature>
<feature type="signal peptide" evidence="19">
    <location>
        <begin position="1"/>
        <end position="18"/>
    </location>
</feature>
<feature type="disulfide bond" evidence="16">
    <location>
        <begin position="430"/>
        <end position="441"/>
    </location>
</feature>
<dbReference type="PANTHER" id="PTHR11385">
    <property type="entry name" value="SERUM ALBUMIN-RELATED"/>
    <property type="match status" value="1"/>
</dbReference>
<evidence type="ECO:0000259" key="20">
    <source>
        <dbReference type="PROSITE" id="PS51438"/>
    </source>
</evidence>
<feature type="binding site" evidence="15">
    <location>
        <position position="79"/>
    </location>
    <ligand>
        <name>Zn(2+)</name>
        <dbReference type="ChEBI" id="CHEBI:29105"/>
    </ligand>
</feature>
<proteinExistence type="predicted"/>
<dbReference type="InterPro" id="IPR021177">
    <property type="entry name" value="Serum_albumin/AFP/Afamin"/>
</dbReference>
<keyword evidence="9 15" id="KW-0862">Zinc</keyword>
<dbReference type="GO" id="GO:0005794">
    <property type="term" value="C:Golgi apparatus"/>
    <property type="evidence" value="ECO:0007669"/>
    <property type="project" value="Ensembl"/>
</dbReference>
<dbReference type="InterPro" id="IPR000264">
    <property type="entry name" value="ALB/AFP/VDB"/>
</dbReference>
<evidence type="ECO:0000256" key="3">
    <source>
        <dbReference type="ARBA" id="ARBA00022525"/>
    </source>
</evidence>
<feature type="chain" id="PRO_5014470332" description="Albumin" evidence="19">
    <location>
        <begin position="19"/>
        <end position="577"/>
    </location>
</feature>
<dbReference type="GO" id="GO:0072562">
    <property type="term" value="C:blood microparticle"/>
    <property type="evidence" value="ECO:0007669"/>
    <property type="project" value="TreeGrafter"/>
</dbReference>
<dbReference type="GO" id="GO:0070062">
    <property type="term" value="C:extracellular exosome"/>
    <property type="evidence" value="ECO:0007669"/>
    <property type="project" value="Ensembl"/>
</dbReference>
<evidence type="ECO:0000256" key="6">
    <source>
        <dbReference type="ARBA" id="ARBA00022723"/>
    </source>
</evidence>
<dbReference type="GO" id="GO:0140104">
    <property type="term" value="F:molecular carrier activity"/>
    <property type="evidence" value="ECO:0007669"/>
    <property type="project" value="Ensembl"/>
</dbReference>
<evidence type="ECO:0000256" key="10">
    <source>
        <dbReference type="ARBA" id="ARBA00022837"/>
    </source>
</evidence>
<dbReference type="PANTHER" id="PTHR11385:SF15">
    <property type="entry name" value="ALBUMIN"/>
    <property type="match status" value="1"/>
</dbReference>
<feature type="disulfide bond" evidence="16">
    <location>
        <begin position="175"/>
        <end position="184"/>
    </location>
</feature>
<feature type="disulfide bond" evidence="16">
    <location>
        <begin position="252"/>
        <end position="260"/>
    </location>
</feature>
<evidence type="ECO:0000256" key="17">
    <source>
        <dbReference type="PIRSR" id="PIRSR002520-3"/>
    </source>
</evidence>
<keyword evidence="6 15" id="KW-0479">Metal-binding</keyword>
<evidence type="ECO:0000256" key="11">
    <source>
        <dbReference type="ARBA" id="ARBA00023008"/>
    </source>
</evidence>
<keyword evidence="13 16" id="KW-1015">Disulfide bond</keyword>
<dbReference type="STRING" id="61621.ENSRBIP00000035732"/>
<feature type="disulfide bond" evidence="16">
    <location>
        <begin position="309"/>
        <end position="354"/>
    </location>
</feature>
<evidence type="ECO:0000256" key="16">
    <source>
        <dbReference type="PIRSR" id="PIRSR002520-2"/>
    </source>
</evidence>
<feature type="site" description="Aspirin-acetylated lysine" evidence="18">
    <location>
        <position position="206"/>
    </location>
</feature>
<evidence type="ECO:0000256" key="13">
    <source>
        <dbReference type="ARBA" id="ARBA00023157"/>
    </source>
</evidence>
<evidence type="ECO:0000256" key="15">
    <source>
        <dbReference type="PIRSR" id="PIRSR002520-1"/>
    </source>
</evidence>
<evidence type="ECO:0000256" key="18">
    <source>
        <dbReference type="PIRSR" id="PIRSR002520-4"/>
    </source>
</evidence>
<feature type="disulfide bond" evidence="16">
    <location>
        <begin position="551"/>
        <end position="560"/>
    </location>
</feature>
<dbReference type="InterPro" id="IPR020857">
    <property type="entry name" value="Serum_albumin_CS"/>
</dbReference>
<feature type="disulfide bond" evidence="16">
    <location>
        <begin position="469"/>
        <end position="480"/>
    </location>
</feature>
<keyword evidence="4" id="KW-0597">Phosphoprotein</keyword>
<dbReference type="FunFam" id="1.10.246.10:FF:000002">
    <property type="entry name" value="Serum albumin"/>
    <property type="match status" value="2"/>
</dbReference>
<feature type="binding site" evidence="15">
    <location>
        <position position="254"/>
    </location>
    <ligand>
        <name>Zn(2+)</name>
        <dbReference type="ChEBI" id="CHEBI:29105"/>
    </ligand>
</feature>
<dbReference type="PIRSF" id="PIRSF002520">
    <property type="entry name" value="Serum_albumin_subgroup"/>
    <property type="match status" value="1"/>
</dbReference>
<organism evidence="21 22">
    <name type="scientific">Rhinopithecus bieti</name>
    <name type="common">Black snub-nosed monkey</name>
    <name type="synonym">Pygathrix bieti</name>
    <dbReference type="NCBI Taxonomy" id="61621"/>
    <lineage>
        <taxon>Eukaryota</taxon>
        <taxon>Metazoa</taxon>
        <taxon>Chordata</taxon>
        <taxon>Craniata</taxon>
        <taxon>Vertebrata</taxon>
        <taxon>Euteleostomi</taxon>
        <taxon>Mammalia</taxon>
        <taxon>Eutheria</taxon>
        <taxon>Euarchontoglires</taxon>
        <taxon>Primates</taxon>
        <taxon>Haplorrhini</taxon>
        <taxon>Catarrhini</taxon>
        <taxon>Cercopithecidae</taxon>
        <taxon>Colobinae</taxon>
        <taxon>Rhinopithecus</taxon>
    </lineage>
</organism>
<keyword evidence="8" id="KW-0677">Repeat</keyword>
<keyword evidence="2" id="KW-0488">Methylation</keyword>
<feature type="binding site" evidence="15">
    <location>
        <position position="262"/>
    </location>
    <ligand>
        <name>Ca(2+)</name>
        <dbReference type="ChEBI" id="CHEBI:29108"/>
        <label>1</label>
    </ligand>
</feature>
<dbReference type="PROSITE" id="PS00212">
    <property type="entry name" value="ALBUMIN_1"/>
    <property type="match status" value="2"/>
</dbReference>
<feature type="disulfide bond" evidence="16">
    <location>
        <begin position="102"/>
        <end position="113"/>
    </location>
</feature>
<feature type="disulfide bond" evidence="16">
    <location>
        <begin position="87"/>
        <end position="103"/>
    </location>
</feature>
<dbReference type="CDD" id="cd00015">
    <property type="entry name" value="ALBUMIN"/>
    <property type="match status" value="3"/>
</dbReference>
<dbReference type="GO" id="GO:0030170">
    <property type="term" value="F:pyridoxal phosphate binding"/>
    <property type="evidence" value="ECO:0007669"/>
    <property type="project" value="Ensembl"/>
</dbReference>
<dbReference type="AlphaFoldDB" id="A0A2K6MJ29"/>
<feature type="disulfide bond" evidence="16">
    <location>
        <begin position="65"/>
        <end position="74"/>
    </location>
</feature>
<evidence type="ECO:0000256" key="19">
    <source>
        <dbReference type="SAM" id="SignalP"/>
    </source>
</evidence>
<dbReference type="GO" id="GO:0005783">
    <property type="term" value="C:endoplasmic reticulum"/>
    <property type="evidence" value="ECO:0007669"/>
    <property type="project" value="Ensembl"/>
</dbReference>
<feature type="binding site" evidence="15">
    <location>
        <position position="251"/>
    </location>
    <ligand>
        <name>Ca(2+)</name>
        <dbReference type="ChEBI" id="CHEBI:29108"/>
        <label>1</label>
    </ligand>
</feature>
<sequence length="577" mass="65454">MKWVTFISLLFLFSSAYSRGVFRRDARKKSIFLLVLVAFSQYLQQCPFEEHVKLVNEVTEFAKTCVADESAENCDKSLHTLFGDKLCTVATLRETYGEMADCCAKQEPERNECFLQHKDDNPNLPPLVRPEADVIDCFSFSKFRYLYEVARRHPYFYAPELLFFAARYKAALTECCQAADKAACLFPKLDELREEGKASSAKQRLKCASLQKFGDRAFKAWAVARLSQRFPKAEFAEVSKLVTDLTKVHKECCHGDLLECADDRANLAKYLCENQDSVSSKLKECLENDEMPADLPSLAADFVESKDVCKNYAEAKDVFLGMFLYEYSRRHPDYSVVLLLRLAKAYEATLEKCCATADPHECYAKVLDEFQPLVEEPQNLVKQNCELFEQLGEYKFQNALLVRYTQKVPQVSTPTLVEVARNLGKVGSKCCKLPEAKRMPCAEDYLSVVLNRLCVLHEKTPVSEKVTKCCTESLVNRRPCFSALELDEAYVPKAFNAETFTFHADMCTLSEKEKQVKKQTALVELVKHKPKATKEQLKAVMEDFAAFVEKCCKADDKEACFAEEGPKFVAASQAALA</sequence>
<feature type="disulfide bond" evidence="16">
    <location>
        <begin position="507"/>
        <end position="552"/>
    </location>
</feature>
<dbReference type="GO" id="GO:0051087">
    <property type="term" value="F:protein-folding chaperone binding"/>
    <property type="evidence" value="ECO:0007669"/>
    <property type="project" value="Ensembl"/>
</dbReference>
<keyword evidence="11" id="KW-0186">Copper</keyword>
<dbReference type="GO" id="GO:0015643">
    <property type="term" value="F:toxic substance binding"/>
    <property type="evidence" value="ECO:0007669"/>
    <property type="project" value="Ensembl"/>
</dbReference>
<keyword evidence="5" id="KW-0165">Cleavage on pair of basic residues</keyword>
<dbReference type="GO" id="GO:0042802">
    <property type="term" value="F:identical protein binding"/>
    <property type="evidence" value="ECO:0007669"/>
    <property type="project" value="Ensembl"/>
</dbReference>
<feature type="disulfide bond" evidence="16">
    <location>
        <begin position="385"/>
        <end position="431"/>
    </location>
</feature>
<dbReference type="GO" id="GO:0019825">
    <property type="term" value="F:oxygen binding"/>
    <property type="evidence" value="ECO:0007669"/>
    <property type="project" value="Ensembl"/>
</dbReference>
<feature type="domain" description="Albumin" evidence="20">
    <location>
        <begin position="194"/>
        <end position="372"/>
    </location>
</feature>
<evidence type="ECO:0000256" key="8">
    <source>
        <dbReference type="ARBA" id="ARBA00022737"/>
    </source>
</evidence>
<evidence type="ECO:0000256" key="12">
    <source>
        <dbReference type="ARBA" id="ARBA00023121"/>
    </source>
</evidence>
<evidence type="ECO:0000256" key="2">
    <source>
        <dbReference type="ARBA" id="ARBA00022481"/>
    </source>
</evidence>
<evidence type="ECO:0000256" key="9">
    <source>
        <dbReference type="ARBA" id="ARBA00022833"/>
    </source>
</evidence>
<name>A0A2K6MJ29_RHIBE</name>
<keyword evidence="10 15" id="KW-0106">Calcium</keyword>
<dbReference type="GO" id="GO:0003677">
    <property type="term" value="F:DNA binding"/>
    <property type="evidence" value="ECO:0007669"/>
    <property type="project" value="Ensembl"/>
</dbReference>